<evidence type="ECO:0000313" key="3">
    <source>
        <dbReference type="Proteomes" id="UP000075714"/>
    </source>
</evidence>
<comment type="caution">
    <text evidence="2">The sequence shown here is derived from an EMBL/GenBank/DDBJ whole genome shotgun (WGS) entry which is preliminary data.</text>
</comment>
<feature type="chain" id="PRO_5007562195" evidence="1">
    <location>
        <begin position="23"/>
        <end position="167"/>
    </location>
</feature>
<reference evidence="3" key="1">
    <citation type="journal article" date="2016" name="Nat. Commun.">
        <title>The Gonium pectorale genome demonstrates co-option of cell cycle regulation during the evolution of multicellularity.</title>
        <authorList>
            <person name="Hanschen E.R."/>
            <person name="Marriage T.N."/>
            <person name="Ferris P.J."/>
            <person name="Hamaji T."/>
            <person name="Toyoda A."/>
            <person name="Fujiyama A."/>
            <person name="Neme R."/>
            <person name="Noguchi H."/>
            <person name="Minakuchi Y."/>
            <person name="Suzuki M."/>
            <person name="Kawai-Toyooka H."/>
            <person name="Smith D.R."/>
            <person name="Sparks H."/>
            <person name="Anderson J."/>
            <person name="Bakaric R."/>
            <person name="Luria V."/>
            <person name="Karger A."/>
            <person name="Kirschner M.W."/>
            <person name="Durand P.M."/>
            <person name="Michod R.E."/>
            <person name="Nozaki H."/>
            <person name="Olson B.J."/>
        </authorList>
    </citation>
    <scope>NUCLEOTIDE SEQUENCE [LARGE SCALE GENOMIC DNA]</scope>
    <source>
        <strain evidence="3">NIES-2863</strain>
    </source>
</reference>
<name>A0A150GML0_GONPE</name>
<dbReference type="EMBL" id="LSYV01000015">
    <property type="protein sequence ID" value="KXZ51106.1"/>
    <property type="molecule type" value="Genomic_DNA"/>
</dbReference>
<gene>
    <name evidence="2" type="ORF">GPECTOR_14g88</name>
</gene>
<dbReference type="AlphaFoldDB" id="A0A150GML0"/>
<proteinExistence type="predicted"/>
<evidence type="ECO:0000256" key="1">
    <source>
        <dbReference type="SAM" id="SignalP"/>
    </source>
</evidence>
<keyword evidence="3" id="KW-1185">Reference proteome</keyword>
<dbReference type="Proteomes" id="UP000075714">
    <property type="component" value="Unassembled WGS sequence"/>
</dbReference>
<evidence type="ECO:0000313" key="2">
    <source>
        <dbReference type="EMBL" id="KXZ51106.1"/>
    </source>
</evidence>
<accession>A0A150GML0</accession>
<sequence length="167" mass="17933">MHQAALLLGLLVLAVAAGTVNAGLAEQPPGSVVCHNGAQLAAALADPGVDTALLPSDVVLRDDDWATLRTPVARDRNFTILGTAQRLVTLDFNFVRRKMLMANGTTLILRRLVVMNEKTSGDFQASEVELFLPLPAGHRSLIWLDQGALVTPICLPIEEGRCVCKLK</sequence>
<organism evidence="2 3">
    <name type="scientific">Gonium pectorale</name>
    <name type="common">Green alga</name>
    <dbReference type="NCBI Taxonomy" id="33097"/>
    <lineage>
        <taxon>Eukaryota</taxon>
        <taxon>Viridiplantae</taxon>
        <taxon>Chlorophyta</taxon>
        <taxon>core chlorophytes</taxon>
        <taxon>Chlorophyceae</taxon>
        <taxon>CS clade</taxon>
        <taxon>Chlamydomonadales</taxon>
        <taxon>Volvocaceae</taxon>
        <taxon>Gonium</taxon>
    </lineage>
</organism>
<feature type="signal peptide" evidence="1">
    <location>
        <begin position="1"/>
        <end position="22"/>
    </location>
</feature>
<keyword evidence="1" id="KW-0732">Signal</keyword>
<protein>
    <submittedName>
        <fullName evidence="2">Uncharacterized protein</fullName>
    </submittedName>
</protein>